<dbReference type="PROSITE" id="PS00218">
    <property type="entry name" value="AMINO_ACID_PERMEASE_1"/>
    <property type="match status" value="1"/>
</dbReference>
<dbReference type="PIRSF" id="PIRSF006060">
    <property type="entry name" value="AA_transporter"/>
    <property type="match status" value="1"/>
</dbReference>
<keyword evidence="2" id="KW-0813">Transport</keyword>
<feature type="transmembrane region" description="Helical" evidence="6">
    <location>
        <begin position="424"/>
        <end position="445"/>
    </location>
</feature>
<sequence>MSFLDNTHPGGSNAASTKLQEHFQLWGVVGVMASSQATCIVIGTFLSLIVGVGGPPAYIWGFITTGSLSYMVMLSLAEICAVYPCSAGQIYWSAILSRGRPNRLASYSCGWISAFGWFLYTAGTNMMIANFICAVIMVYYPSMSFETWQTYLINVGMGILTFLWNGPFFKLYQRSTTGFTYIFTLGALFIFISLLIRVSPKQSPRDVFLHIINDTGWSSDGIVFLIATSSLTSCLSAFDTATHLADEVRDPSRTLPLVMIGSTTINFICGIAMTIMYMFCVVDIDKLSDPVERNPLVQLLADSLQNDTLMMISSCIVIIAMTCAGASTLCTASRTWWAFARLNGTPFPSWLGKIDDRVNLPMNALYTLTVLGFMFTAISMGSTTALNAVMGGGGVCVYLSYVFPLIQLLWAGRDVLPSNRYINLGRVGWVLNVISVTWIILNTIWQCFPLYLPATAGSMNYAACIISGIVLLAVGNWHWSGKRLYTIPEWGVSEGVTVSEGDQPTTTDTKEDV</sequence>
<dbReference type="GO" id="GO:0022857">
    <property type="term" value="F:transmembrane transporter activity"/>
    <property type="evidence" value="ECO:0007669"/>
    <property type="project" value="InterPro"/>
</dbReference>
<dbReference type="PANTHER" id="PTHR45649:SF16">
    <property type="entry name" value="7-KETO 8-AMINOPELARGONIC ACID TRANSPORTER"/>
    <property type="match status" value="1"/>
</dbReference>
<feature type="transmembrane region" description="Helical" evidence="6">
    <location>
        <begin position="363"/>
        <end position="382"/>
    </location>
</feature>
<dbReference type="PANTHER" id="PTHR45649">
    <property type="entry name" value="AMINO-ACID PERMEASE BAT1"/>
    <property type="match status" value="1"/>
</dbReference>
<feature type="transmembrane region" description="Helical" evidence="6">
    <location>
        <begin position="25"/>
        <end position="52"/>
    </location>
</feature>
<comment type="subcellular location">
    <subcellularLocation>
        <location evidence="1">Membrane</location>
        <topology evidence="1">Multi-pass membrane protein</topology>
    </subcellularLocation>
</comment>
<keyword evidence="3 6" id="KW-0812">Transmembrane</keyword>
<feature type="transmembrane region" description="Helical" evidence="6">
    <location>
        <begin position="151"/>
        <end position="172"/>
    </location>
</feature>
<dbReference type="InterPro" id="IPR002293">
    <property type="entry name" value="AA/rel_permease1"/>
</dbReference>
<feature type="transmembrane region" description="Helical" evidence="6">
    <location>
        <begin position="388"/>
        <end position="412"/>
    </location>
</feature>
<feature type="transmembrane region" description="Helical" evidence="6">
    <location>
        <begin position="309"/>
        <end position="332"/>
    </location>
</feature>
<dbReference type="Proteomes" id="UP000184073">
    <property type="component" value="Unassembled WGS sequence"/>
</dbReference>
<organism evidence="7 8">
    <name type="scientific">Aspergillus versicolor CBS 583.65</name>
    <dbReference type="NCBI Taxonomy" id="1036611"/>
    <lineage>
        <taxon>Eukaryota</taxon>
        <taxon>Fungi</taxon>
        <taxon>Dikarya</taxon>
        <taxon>Ascomycota</taxon>
        <taxon>Pezizomycotina</taxon>
        <taxon>Eurotiomycetes</taxon>
        <taxon>Eurotiomycetidae</taxon>
        <taxon>Eurotiales</taxon>
        <taxon>Aspergillaceae</taxon>
        <taxon>Aspergillus</taxon>
        <taxon>Aspergillus subgen. Nidulantes</taxon>
    </lineage>
</organism>
<dbReference type="VEuPathDB" id="FungiDB:ASPVEDRAFT_138175"/>
<dbReference type="RefSeq" id="XP_040671291.1">
    <property type="nucleotide sequence ID" value="XM_040807465.1"/>
</dbReference>
<evidence type="ECO:0000256" key="4">
    <source>
        <dbReference type="ARBA" id="ARBA00022989"/>
    </source>
</evidence>
<dbReference type="InterPro" id="IPR004840">
    <property type="entry name" value="Amino_acid_permease_CS"/>
</dbReference>
<evidence type="ECO:0000256" key="6">
    <source>
        <dbReference type="SAM" id="Phobius"/>
    </source>
</evidence>
<protein>
    <recommendedName>
        <fullName evidence="9">Amino acid permease/ SLC12A domain-containing protein</fullName>
    </recommendedName>
</protein>
<dbReference type="OrthoDB" id="2417308at2759"/>
<keyword evidence="8" id="KW-1185">Reference proteome</keyword>
<name>A0A1L9PVF6_ASPVE</name>
<evidence type="ECO:0000256" key="2">
    <source>
        <dbReference type="ARBA" id="ARBA00022448"/>
    </source>
</evidence>
<dbReference type="GeneID" id="63722976"/>
<dbReference type="EMBL" id="KV878133">
    <property type="protein sequence ID" value="OJJ05529.1"/>
    <property type="molecule type" value="Genomic_DNA"/>
</dbReference>
<reference evidence="8" key="1">
    <citation type="journal article" date="2017" name="Genome Biol.">
        <title>Comparative genomics reveals high biological diversity and specific adaptations in the industrially and medically important fungal genus Aspergillus.</title>
        <authorList>
            <person name="de Vries R.P."/>
            <person name="Riley R."/>
            <person name="Wiebenga A."/>
            <person name="Aguilar-Osorio G."/>
            <person name="Amillis S."/>
            <person name="Uchima C.A."/>
            <person name="Anderluh G."/>
            <person name="Asadollahi M."/>
            <person name="Askin M."/>
            <person name="Barry K."/>
            <person name="Battaglia E."/>
            <person name="Bayram O."/>
            <person name="Benocci T."/>
            <person name="Braus-Stromeyer S.A."/>
            <person name="Caldana C."/>
            <person name="Canovas D."/>
            <person name="Cerqueira G.C."/>
            <person name="Chen F."/>
            <person name="Chen W."/>
            <person name="Choi C."/>
            <person name="Clum A."/>
            <person name="Dos Santos R.A."/>
            <person name="Damasio A.R."/>
            <person name="Diallinas G."/>
            <person name="Emri T."/>
            <person name="Fekete E."/>
            <person name="Flipphi M."/>
            <person name="Freyberg S."/>
            <person name="Gallo A."/>
            <person name="Gournas C."/>
            <person name="Habgood R."/>
            <person name="Hainaut M."/>
            <person name="Harispe M.L."/>
            <person name="Henrissat B."/>
            <person name="Hilden K.S."/>
            <person name="Hope R."/>
            <person name="Hossain A."/>
            <person name="Karabika E."/>
            <person name="Karaffa L."/>
            <person name="Karanyi Z."/>
            <person name="Krasevec N."/>
            <person name="Kuo A."/>
            <person name="Kusch H."/>
            <person name="LaButti K."/>
            <person name="Lagendijk E.L."/>
            <person name="Lapidus A."/>
            <person name="Levasseur A."/>
            <person name="Lindquist E."/>
            <person name="Lipzen A."/>
            <person name="Logrieco A.F."/>
            <person name="MacCabe A."/>
            <person name="Maekelae M.R."/>
            <person name="Malavazi I."/>
            <person name="Melin P."/>
            <person name="Meyer V."/>
            <person name="Mielnichuk N."/>
            <person name="Miskei M."/>
            <person name="Molnar A.P."/>
            <person name="Mule G."/>
            <person name="Ngan C.Y."/>
            <person name="Orejas M."/>
            <person name="Orosz E."/>
            <person name="Ouedraogo J.P."/>
            <person name="Overkamp K.M."/>
            <person name="Park H.-S."/>
            <person name="Perrone G."/>
            <person name="Piumi F."/>
            <person name="Punt P.J."/>
            <person name="Ram A.F."/>
            <person name="Ramon A."/>
            <person name="Rauscher S."/>
            <person name="Record E."/>
            <person name="Riano-Pachon D.M."/>
            <person name="Robert V."/>
            <person name="Roehrig J."/>
            <person name="Ruller R."/>
            <person name="Salamov A."/>
            <person name="Salih N.S."/>
            <person name="Samson R.A."/>
            <person name="Sandor E."/>
            <person name="Sanguinetti M."/>
            <person name="Schuetze T."/>
            <person name="Sepcic K."/>
            <person name="Shelest E."/>
            <person name="Sherlock G."/>
            <person name="Sophianopoulou V."/>
            <person name="Squina F.M."/>
            <person name="Sun H."/>
            <person name="Susca A."/>
            <person name="Todd R.B."/>
            <person name="Tsang A."/>
            <person name="Unkles S.E."/>
            <person name="van de Wiele N."/>
            <person name="van Rossen-Uffink D."/>
            <person name="Oliveira J.V."/>
            <person name="Vesth T.C."/>
            <person name="Visser J."/>
            <person name="Yu J.-H."/>
            <person name="Zhou M."/>
            <person name="Andersen M.R."/>
            <person name="Archer D.B."/>
            <person name="Baker S.E."/>
            <person name="Benoit I."/>
            <person name="Brakhage A.A."/>
            <person name="Braus G.H."/>
            <person name="Fischer R."/>
            <person name="Frisvad J.C."/>
            <person name="Goldman G.H."/>
            <person name="Houbraken J."/>
            <person name="Oakley B."/>
            <person name="Pocsi I."/>
            <person name="Scazzocchio C."/>
            <person name="Seiboth B."/>
            <person name="vanKuyk P.A."/>
            <person name="Wortman J."/>
            <person name="Dyer P.S."/>
            <person name="Grigoriev I.V."/>
        </authorList>
    </citation>
    <scope>NUCLEOTIDE SEQUENCE [LARGE SCALE GENOMIC DNA]</scope>
    <source>
        <strain evidence="8">CBS 583.65</strain>
    </source>
</reference>
<dbReference type="Pfam" id="PF13520">
    <property type="entry name" value="AA_permease_2"/>
    <property type="match status" value="1"/>
</dbReference>
<evidence type="ECO:0000256" key="1">
    <source>
        <dbReference type="ARBA" id="ARBA00004141"/>
    </source>
</evidence>
<accession>A0A1L9PVF6</accession>
<evidence type="ECO:0000313" key="7">
    <source>
        <dbReference type="EMBL" id="OJJ05529.1"/>
    </source>
</evidence>
<evidence type="ECO:0000256" key="3">
    <source>
        <dbReference type="ARBA" id="ARBA00022692"/>
    </source>
</evidence>
<feature type="transmembrane region" description="Helical" evidence="6">
    <location>
        <begin position="178"/>
        <end position="196"/>
    </location>
</feature>
<keyword evidence="4 6" id="KW-1133">Transmembrane helix</keyword>
<evidence type="ECO:0008006" key="9">
    <source>
        <dbReference type="Google" id="ProtNLM"/>
    </source>
</evidence>
<dbReference type="GO" id="GO:0006865">
    <property type="term" value="P:amino acid transport"/>
    <property type="evidence" value="ECO:0007669"/>
    <property type="project" value="InterPro"/>
</dbReference>
<feature type="transmembrane region" description="Helical" evidence="6">
    <location>
        <begin position="126"/>
        <end position="142"/>
    </location>
</feature>
<dbReference type="Gene3D" id="1.20.1740.10">
    <property type="entry name" value="Amino acid/polyamine transporter I"/>
    <property type="match status" value="1"/>
</dbReference>
<dbReference type="STRING" id="1036611.A0A1L9PVF6"/>
<proteinExistence type="predicted"/>
<gene>
    <name evidence="7" type="ORF">ASPVEDRAFT_138175</name>
</gene>
<feature type="transmembrane region" description="Helical" evidence="6">
    <location>
        <begin position="451"/>
        <end position="474"/>
    </location>
</feature>
<dbReference type="AlphaFoldDB" id="A0A1L9PVF6"/>
<dbReference type="GO" id="GO:0016020">
    <property type="term" value="C:membrane"/>
    <property type="evidence" value="ECO:0007669"/>
    <property type="project" value="UniProtKB-SubCell"/>
</dbReference>
<evidence type="ECO:0000313" key="8">
    <source>
        <dbReference type="Proteomes" id="UP000184073"/>
    </source>
</evidence>
<evidence type="ECO:0000256" key="5">
    <source>
        <dbReference type="ARBA" id="ARBA00023136"/>
    </source>
</evidence>
<feature type="transmembrane region" description="Helical" evidence="6">
    <location>
        <begin position="257"/>
        <end position="279"/>
    </location>
</feature>
<keyword evidence="5 6" id="KW-0472">Membrane</keyword>